<feature type="region of interest" description="Disordered" evidence="1">
    <location>
        <begin position="1"/>
        <end position="27"/>
    </location>
</feature>
<evidence type="ECO:0000256" key="2">
    <source>
        <dbReference type="SAM" id="Phobius"/>
    </source>
</evidence>
<keyword evidence="2" id="KW-0812">Transmembrane</keyword>
<dbReference type="EMBL" id="JAACXV010019200">
    <property type="protein sequence ID" value="KAF7263839.1"/>
    <property type="molecule type" value="Genomic_DNA"/>
</dbReference>
<keyword evidence="5" id="KW-1185">Reference proteome</keyword>
<organism evidence="4 5">
    <name type="scientific">Rhynchophorus ferrugineus</name>
    <name type="common">Red palm weevil</name>
    <name type="synonym">Curculio ferrugineus</name>
    <dbReference type="NCBI Taxonomy" id="354439"/>
    <lineage>
        <taxon>Eukaryota</taxon>
        <taxon>Metazoa</taxon>
        <taxon>Ecdysozoa</taxon>
        <taxon>Arthropoda</taxon>
        <taxon>Hexapoda</taxon>
        <taxon>Insecta</taxon>
        <taxon>Pterygota</taxon>
        <taxon>Neoptera</taxon>
        <taxon>Endopterygota</taxon>
        <taxon>Coleoptera</taxon>
        <taxon>Polyphaga</taxon>
        <taxon>Cucujiformia</taxon>
        <taxon>Curculionidae</taxon>
        <taxon>Dryophthorinae</taxon>
        <taxon>Rhynchophorus</taxon>
    </lineage>
</organism>
<evidence type="ECO:0000256" key="1">
    <source>
        <dbReference type="SAM" id="MobiDB-lite"/>
    </source>
</evidence>
<evidence type="ECO:0000313" key="5">
    <source>
        <dbReference type="Proteomes" id="UP000625711"/>
    </source>
</evidence>
<keyword evidence="2" id="KW-1133">Transmembrane helix</keyword>
<comment type="caution">
    <text evidence="4">The sequence shown here is derived from an EMBL/GenBank/DDBJ whole genome shotgun (WGS) entry which is preliminary data.</text>
</comment>
<evidence type="ECO:0000313" key="3">
    <source>
        <dbReference type="EMBL" id="KAF7263839.1"/>
    </source>
</evidence>
<accession>A0A834HKG9</accession>
<dbReference type="EMBL" id="JAACXV010019199">
    <property type="protein sequence ID" value="KAF7263840.1"/>
    <property type="molecule type" value="Genomic_DNA"/>
</dbReference>
<dbReference type="AlphaFoldDB" id="A0A834HKG9"/>
<protein>
    <submittedName>
        <fullName evidence="4">Uncharacterized protein</fullName>
    </submittedName>
</protein>
<dbReference type="OrthoDB" id="7674340at2759"/>
<gene>
    <name evidence="4" type="ORF">GWI33_001052</name>
    <name evidence="3" type="ORF">GWI33_001053</name>
</gene>
<reference evidence="4" key="1">
    <citation type="submission" date="2020-08" db="EMBL/GenBank/DDBJ databases">
        <title>Genome sequencing and assembly of the red palm weevil Rhynchophorus ferrugineus.</title>
        <authorList>
            <person name="Dias G.B."/>
            <person name="Bergman C.M."/>
            <person name="Manee M."/>
        </authorList>
    </citation>
    <scope>NUCLEOTIDE SEQUENCE</scope>
    <source>
        <strain evidence="4">AA-2017</strain>
        <tissue evidence="4">Whole larva</tissue>
    </source>
</reference>
<evidence type="ECO:0000313" key="4">
    <source>
        <dbReference type="EMBL" id="KAF7263840.1"/>
    </source>
</evidence>
<name>A0A834HKG9_RHYFE</name>
<proteinExistence type="predicted"/>
<feature type="transmembrane region" description="Helical" evidence="2">
    <location>
        <begin position="36"/>
        <end position="57"/>
    </location>
</feature>
<keyword evidence="2" id="KW-0472">Membrane</keyword>
<dbReference type="Proteomes" id="UP000625711">
    <property type="component" value="Unassembled WGS sequence"/>
</dbReference>
<sequence length="107" mass="11845">MKKFAISSRPNEDYLNHTRMNPPPGSPPAPVHGVNVLLGGAMVSGIILVIFFLCYCCHKTNRKTSSSLSSMIWREPGLSLQIYTVEAAQNVCHQLLSTQMTIFLIPK</sequence>